<organism evidence="2 3">
    <name type="scientific">Pseudoalteromonas caenipelagi</name>
    <dbReference type="NCBI Taxonomy" id="2726988"/>
    <lineage>
        <taxon>Bacteria</taxon>
        <taxon>Pseudomonadati</taxon>
        <taxon>Pseudomonadota</taxon>
        <taxon>Gammaproteobacteria</taxon>
        <taxon>Alteromonadales</taxon>
        <taxon>Pseudoalteromonadaceae</taxon>
        <taxon>Pseudoalteromonas</taxon>
    </lineage>
</organism>
<dbReference type="InterPro" id="IPR005793">
    <property type="entry name" value="Formyl_trans_C"/>
</dbReference>
<feature type="domain" description="Formyl transferase C-terminal" evidence="1">
    <location>
        <begin position="195"/>
        <end position="275"/>
    </location>
</feature>
<comment type="caution">
    <text evidence="2">The sequence shown here is derived from an EMBL/GenBank/DDBJ whole genome shotgun (WGS) entry which is preliminary data.</text>
</comment>
<reference evidence="2 3" key="1">
    <citation type="submission" date="2020-04" db="EMBL/GenBank/DDBJ databases">
        <title>Pseudoalteromonas caenipelagi sp. nov., isolated from a tidal flat.</title>
        <authorList>
            <person name="Park S."/>
            <person name="Yoon J.-H."/>
        </authorList>
    </citation>
    <scope>NUCLEOTIDE SEQUENCE [LARGE SCALE GENOMIC DNA]</scope>
    <source>
        <strain evidence="2 3">JBTF-M23</strain>
    </source>
</reference>
<dbReference type="GO" id="GO:0003824">
    <property type="term" value="F:catalytic activity"/>
    <property type="evidence" value="ECO:0007669"/>
    <property type="project" value="InterPro"/>
</dbReference>
<dbReference type="Pfam" id="PF02911">
    <property type="entry name" value="Formyl_trans_C"/>
    <property type="match status" value="1"/>
</dbReference>
<accession>A0A849VKX6</accession>
<dbReference type="InterPro" id="IPR011034">
    <property type="entry name" value="Formyl_transferase-like_C_sf"/>
</dbReference>
<dbReference type="AlphaFoldDB" id="A0A849VKX6"/>
<dbReference type="SUPFAM" id="SSF50486">
    <property type="entry name" value="FMT C-terminal domain-like"/>
    <property type="match status" value="1"/>
</dbReference>
<sequence>MKKIILITCSTSAIPAIECLVQMQALAGVLITHCAESQAQQLAAVAQHFSLPSAFQATLDADFINSAEHAWQAENFVSFHLPFALLQDLKVEQDIIQVQFGEHSNATIEHALFDAIKKQADSCALIVASSKHMQRLSEYQVAVEENDTAGTLHKKLMAQLPNVLSQLVMQFDSQHKTEQTSQFAPKALAQLDESHLFIDLQTDNAAQIVSLARAANPYFGGARLRIGQVVCQLLQASVSTQPTFGVKAGTILTLSKTDGLVIALNNQQALKLDIVSCNEGIFDGYRFAMQAKLQAGMILN</sequence>
<name>A0A849VKX6_9GAMM</name>
<dbReference type="RefSeq" id="WP_171627412.1">
    <property type="nucleotide sequence ID" value="NZ_JABBPG010000009.1"/>
</dbReference>
<evidence type="ECO:0000313" key="3">
    <source>
        <dbReference type="Proteomes" id="UP000586305"/>
    </source>
</evidence>
<keyword evidence="3" id="KW-1185">Reference proteome</keyword>
<evidence type="ECO:0000313" key="2">
    <source>
        <dbReference type="EMBL" id="NOU52351.1"/>
    </source>
</evidence>
<evidence type="ECO:0000259" key="1">
    <source>
        <dbReference type="Pfam" id="PF02911"/>
    </source>
</evidence>
<dbReference type="Proteomes" id="UP000586305">
    <property type="component" value="Unassembled WGS sequence"/>
</dbReference>
<dbReference type="EMBL" id="JABBPG010000009">
    <property type="protein sequence ID" value="NOU52351.1"/>
    <property type="molecule type" value="Genomic_DNA"/>
</dbReference>
<protein>
    <recommendedName>
        <fullName evidence="1">Formyl transferase C-terminal domain-containing protein</fullName>
    </recommendedName>
</protein>
<gene>
    <name evidence="2" type="ORF">HG263_17660</name>
</gene>
<proteinExistence type="predicted"/>
<dbReference type="Gene3D" id="3.40.50.12230">
    <property type="match status" value="1"/>
</dbReference>